<dbReference type="InterPro" id="IPR029071">
    <property type="entry name" value="Ubiquitin-like_domsf"/>
</dbReference>
<dbReference type="SMART" id="SM00229">
    <property type="entry name" value="RasGEFN"/>
    <property type="match status" value="1"/>
</dbReference>
<dbReference type="Gene3D" id="1.10.840.10">
    <property type="entry name" value="Ras guanine-nucleotide exchange factors catalytic domain"/>
    <property type="match status" value="1"/>
</dbReference>
<accession>A0A8C7ZIA2</accession>
<dbReference type="GeneTree" id="ENSGT00940000155137"/>
<dbReference type="InterPro" id="IPR019804">
    <property type="entry name" value="Ras_G-nucl-exch_fac_CS"/>
</dbReference>
<dbReference type="SUPFAM" id="SSF48366">
    <property type="entry name" value="Ras GEF"/>
    <property type="match status" value="1"/>
</dbReference>
<dbReference type="InterPro" id="IPR008937">
    <property type="entry name" value="Ras-like_GEF"/>
</dbReference>
<dbReference type="GO" id="GO:0005886">
    <property type="term" value="C:plasma membrane"/>
    <property type="evidence" value="ECO:0007669"/>
    <property type="project" value="TreeGrafter"/>
</dbReference>
<sequence length="617" mass="71576">MDCTWQEKSTLNANCWTFCLKMSWDCGLKYVFSVPPAPHQGNKCNLHDKEDLSRLEMVQRLAKDGCRFLQNHSKSPEKASEPQSDEAVRFCLRESGRDVLILQRVSSEQPALTDSSADSAVSDRYVVVSGTPEKILEHLLSDMALDDDYKLLDDFLLTYPVFMSTSDLCQALGMEEPKEALERKQKVLHLVSHWMSRCKDFLREDQHVKLFMKTLYRYVLNDLYEHPTLEKEVGELQKLYQLHRRQMSALPFFQSKALFHQLSWKENVPRSRGSQRETKEVLCHVYVTMDSYLSMRVHSEVVVQELLQAVAERMGVSQGELLLVAITCTGGRLLLQPQERVFSASFRSVERLHVCRKDLSEVQNPFVDNSEIQQRTARVLSLNTWDVAVALTDLDWTIFDSMHEQEVIYFTFNRHVCSTYTMALELLLQRCNEVQLWVMTEVLLCPTLCKRVQLIKKFIKIASHCKAQRNLNCFFAIFMGLNAAAVSRLSHTWEKVPGKFKKLFSELEAITDPSLNHKAYRDSLKKMKVPKIPFLPLLLKDITFIHEGNRTFHNNMVNFEKLHMIADMVRLLRQCQKDRNGITQKSSSEVRAYIDCLHVIDNQQTLFELSHRLEPRA</sequence>
<dbReference type="Gene3D" id="1.20.870.10">
    <property type="entry name" value="Son of sevenless (SoS) protein Chain: S domain 1"/>
    <property type="match status" value="1"/>
</dbReference>
<dbReference type="PROSITE" id="PS50009">
    <property type="entry name" value="RASGEF_CAT"/>
    <property type="match status" value="1"/>
</dbReference>
<evidence type="ECO:0000313" key="5">
    <source>
        <dbReference type="Ensembl" id="ENSOSIP00000043301.1"/>
    </source>
</evidence>
<keyword evidence="1 2" id="KW-0344">Guanine-nucleotide releasing factor</keyword>
<dbReference type="Pfam" id="PF00617">
    <property type="entry name" value="RasGEF"/>
    <property type="match status" value="1"/>
</dbReference>
<evidence type="ECO:0000313" key="6">
    <source>
        <dbReference type="Proteomes" id="UP000694383"/>
    </source>
</evidence>
<evidence type="ECO:0000256" key="1">
    <source>
        <dbReference type="ARBA" id="ARBA00022658"/>
    </source>
</evidence>
<dbReference type="SUPFAM" id="SSF54236">
    <property type="entry name" value="Ubiquitin-like"/>
    <property type="match status" value="1"/>
</dbReference>
<name>A0A8C7ZIA2_9TELE</name>
<dbReference type="Proteomes" id="UP000694383">
    <property type="component" value="Unplaced"/>
</dbReference>
<dbReference type="Pfam" id="PF00618">
    <property type="entry name" value="RasGEF_N"/>
    <property type="match status" value="1"/>
</dbReference>
<dbReference type="InterPro" id="IPR023578">
    <property type="entry name" value="Ras_GEF_dom_sf"/>
</dbReference>
<dbReference type="GO" id="GO:0005085">
    <property type="term" value="F:guanyl-nucleotide exchange factor activity"/>
    <property type="evidence" value="ECO:0007669"/>
    <property type="project" value="UniProtKB-KW"/>
</dbReference>
<dbReference type="PANTHER" id="PTHR23113">
    <property type="entry name" value="GUANINE NUCLEOTIDE EXCHANGE FACTOR"/>
    <property type="match status" value="1"/>
</dbReference>
<organism evidence="5 6">
    <name type="scientific">Oryzias sinensis</name>
    <name type="common">Chinese medaka</name>
    <dbReference type="NCBI Taxonomy" id="183150"/>
    <lineage>
        <taxon>Eukaryota</taxon>
        <taxon>Metazoa</taxon>
        <taxon>Chordata</taxon>
        <taxon>Craniata</taxon>
        <taxon>Vertebrata</taxon>
        <taxon>Euteleostomi</taxon>
        <taxon>Actinopterygii</taxon>
        <taxon>Neopterygii</taxon>
        <taxon>Teleostei</taxon>
        <taxon>Neoteleostei</taxon>
        <taxon>Acanthomorphata</taxon>
        <taxon>Ovalentaria</taxon>
        <taxon>Atherinomorphae</taxon>
        <taxon>Beloniformes</taxon>
        <taxon>Adrianichthyidae</taxon>
        <taxon>Oryziinae</taxon>
        <taxon>Oryzias</taxon>
    </lineage>
</organism>
<dbReference type="PROSITE" id="PS50212">
    <property type="entry name" value="RASGEF_NTER"/>
    <property type="match status" value="1"/>
</dbReference>
<evidence type="ECO:0000259" key="4">
    <source>
        <dbReference type="PROSITE" id="PS50212"/>
    </source>
</evidence>
<dbReference type="InterPro" id="IPR036964">
    <property type="entry name" value="RASGEF_cat_dom_sf"/>
</dbReference>
<feature type="domain" description="Ras-GEF" evidence="3">
    <location>
        <begin position="383"/>
        <end position="616"/>
    </location>
</feature>
<dbReference type="GO" id="GO:0007265">
    <property type="term" value="P:Ras protein signal transduction"/>
    <property type="evidence" value="ECO:0007669"/>
    <property type="project" value="TreeGrafter"/>
</dbReference>
<dbReference type="InterPro" id="IPR001895">
    <property type="entry name" value="RASGEF_cat_dom"/>
</dbReference>
<dbReference type="Gene3D" id="3.10.20.90">
    <property type="entry name" value="Phosphatidylinositol 3-kinase Catalytic Subunit, Chain A, domain 1"/>
    <property type="match status" value="1"/>
</dbReference>
<reference evidence="5" key="2">
    <citation type="submission" date="2025-09" db="UniProtKB">
        <authorList>
            <consortium name="Ensembl"/>
        </authorList>
    </citation>
    <scope>IDENTIFICATION</scope>
</reference>
<evidence type="ECO:0000256" key="2">
    <source>
        <dbReference type="PROSITE-ProRule" id="PRU00168"/>
    </source>
</evidence>
<dbReference type="PROSITE" id="PS00720">
    <property type="entry name" value="RASGEF"/>
    <property type="match status" value="1"/>
</dbReference>
<keyword evidence="6" id="KW-1185">Reference proteome</keyword>
<evidence type="ECO:0000259" key="3">
    <source>
        <dbReference type="PROSITE" id="PS50009"/>
    </source>
</evidence>
<protein>
    <submittedName>
        <fullName evidence="5">Rap guanine nucleotide exchange factor 5</fullName>
    </submittedName>
</protein>
<dbReference type="CDD" id="cd00155">
    <property type="entry name" value="RasGEF"/>
    <property type="match status" value="1"/>
</dbReference>
<feature type="domain" description="N-terminal Ras-GEF" evidence="4">
    <location>
        <begin position="123"/>
        <end position="241"/>
    </location>
</feature>
<dbReference type="SMART" id="SM00147">
    <property type="entry name" value="RasGEF"/>
    <property type="match status" value="1"/>
</dbReference>
<dbReference type="Ensembl" id="ENSOSIT00000045572.1">
    <property type="protein sequence ID" value="ENSOSIP00000043301.1"/>
    <property type="gene ID" value="ENSOSIG00000020793.1"/>
</dbReference>
<proteinExistence type="predicted"/>
<dbReference type="PANTHER" id="PTHR23113:SF26">
    <property type="entry name" value="RAP GUANINE NUCLEOTIDE EXCHANGE FACTOR 5"/>
    <property type="match status" value="1"/>
</dbReference>
<reference evidence="5" key="1">
    <citation type="submission" date="2025-08" db="UniProtKB">
        <authorList>
            <consortium name="Ensembl"/>
        </authorList>
    </citation>
    <scope>IDENTIFICATION</scope>
</reference>
<dbReference type="AlphaFoldDB" id="A0A8C7ZIA2"/>
<dbReference type="InterPro" id="IPR000651">
    <property type="entry name" value="Ras-like_Gua-exchang_fac_N"/>
</dbReference>